<dbReference type="EMBL" id="BJVR01000032">
    <property type="protein sequence ID" value="GEL51354.1"/>
    <property type="molecule type" value="Genomic_DNA"/>
</dbReference>
<dbReference type="PATRIC" id="fig|104102.7.peg.1210"/>
<reference evidence="5 10" key="3">
    <citation type="submission" date="2019-07" db="EMBL/GenBank/DDBJ databases">
        <title>Whole genome shotgun sequence of Acetobacter tropicalis NBRC 16470.</title>
        <authorList>
            <person name="Hosoyama A."/>
            <person name="Uohara A."/>
            <person name="Ohji S."/>
            <person name="Ichikawa N."/>
        </authorList>
    </citation>
    <scope>NUCLEOTIDE SEQUENCE [LARGE SCALE GENOMIC DNA]</scope>
    <source>
        <strain evidence="5 10">NBRC 16470</strain>
    </source>
</reference>
<dbReference type="InterPro" id="IPR037873">
    <property type="entry name" value="BamE-like"/>
</dbReference>
<keyword evidence="6" id="KW-0449">Lipoprotein</keyword>
<evidence type="ECO:0000313" key="6">
    <source>
        <dbReference type="EMBL" id="KGB24380.1"/>
    </source>
</evidence>
<comment type="caution">
    <text evidence="6">The sequence shown here is derived from an EMBL/GenBank/DDBJ whole genome shotgun (WGS) entry which is preliminary data.</text>
</comment>
<dbReference type="PROSITE" id="PS51257">
    <property type="entry name" value="PROKAR_LIPOPROTEIN"/>
    <property type="match status" value="1"/>
</dbReference>
<evidence type="ECO:0000313" key="9">
    <source>
        <dbReference type="Proteomes" id="UP000194565"/>
    </source>
</evidence>
<evidence type="ECO:0000313" key="8">
    <source>
        <dbReference type="Proteomes" id="UP000029448"/>
    </source>
</evidence>
<keyword evidence="1 3" id="KW-0732">Signal</keyword>
<dbReference type="OrthoDB" id="7225452at2"/>
<dbReference type="EMBL" id="JOKM01000040">
    <property type="protein sequence ID" value="KGB24380.1"/>
    <property type="molecule type" value="Genomic_DNA"/>
</dbReference>
<dbReference type="Proteomes" id="UP000194565">
    <property type="component" value="Unassembled WGS sequence"/>
</dbReference>
<reference evidence="7 9" key="2">
    <citation type="submission" date="2014-06" db="EMBL/GenBank/DDBJ databases">
        <authorList>
            <person name="Ju J."/>
            <person name="Zhang J."/>
        </authorList>
    </citation>
    <scope>NUCLEOTIDE SEQUENCE [LARGE SCALE GENOMIC DNA]</scope>
    <source>
        <strain evidence="7">DmW_042</strain>
    </source>
</reference>
<accession>A0A094YQN1</accession>
<dbReference type="AlphaFoldDB" id="A0A094YQN1"/>
<reference evidence="6 8" key="1">
    <citation type="submission" date="2014-06" db="EMBL/GenBank/DDBJ databases">
        <title>Functional and comparative genomic analyses of the Drosophila gut microbiota identify candidate symbiosis factors.</title>
        <authorList>
            <person name="Newell P.D."/>
            <person name="Chaston J.M."/>
            <person name="Douglas A.E."/>
        </authorList>
    </citation>
    <scope>NUCLEOTIDE SEQUENCE [LARGE SCALE GENOMIC DNA]</scope>
    <source>
        <strain evidence="6 8">DmCS_006</strain>
    </source>
</reference>
<proteinExistence type="predicted"/>
<dbReference type="RefSeq" id="WP_052051255.1">
    <property type="nucleotide sequence ID" value="NZ_BJVR01000032.1"/>
</dbReference>
<name>A0A094YQN1_9PROT</name>
<evidence type="ECO:0000259" key="4">
    <source>
        <dbReference type="Pfam" id="PF04355"/>
    </source>
</evidence>
<dbReference type="Proteomes" id="UP000321800">
    <property type="component" value="Unassembled WGS sequence"/>
</dbReference>
<evidence type="ECO:0000256" key="1">
    <source>
        <dbReference type="ARBA" id="ARBA00022729"/>
    </source>
</evidence>
<dbReference type="GeneID" id="89477785"/>
<keyword evidence="8" id="KW-1185">Reference proteome</keyword>
<evidence type="ECO:0000313" key="5">
    <source>
        <dbReference type="EMBL" id="GEL51354.1"/>
    </source>
</evidence>
<feature type="domain" description="Outer membrane protein assembly factor BamE" evidence="4">
    <location>
        <begin position="37"/>
        <end position="107"/>
    </location>
</feature>
<feature type="signal peptide" evidence="3">
    <location>
        <begin position="1"/>
        <end position="20"/>
    </location>
</feature>
<dbReference type="EMBL" id="JOMM01000064">
    <property type="protein sequence ID" value="OUI81082.1"/>
    <property type="molecule type" value="Genomic_DNA"/>
</dbReference>
<dbReference type="Proteomes" id="UP000029448">
    <property type="component" value="Unassembled WGS sequence"/>
</dbReference>
<dbReference type="GO" id="GO:0019867">
    <property type="term" value="C:outer membrane"/>
    <property type="evidence" value="ECO:0007669"/>
    <property type="project" value="InterPro"/>
</dbReference>
<gene>
    <name evidence="6" type="ORF">AtDm6_1220</name>
    <name evidence="5" type="ORF">ATR01nite_24290</name>
    <name evidence="7" type="ORF">HC62_16560</name>
</gene>
<protein>
    <submittedName>
        <fullName evidence="5 6">Lipoprotein</fullName>
    </submittedName>
</protein>
<organism evidence="6 8">
    <name type="scientific">Acetobacter tropicalis</name>
    <dbReference type="NCBI Taxonomy" id="104102"/>
    <lineage>
        <taxon>Bacteria</taxon>
        <taxon>Pseudomonadati</taxon>
        <taxon>Pseudomonadota</taxon>
        <taxon>Alphaproteobacteria</taxon>
        <taxon>Acetobacterales</taxon>
        <taxon>Acetobacteraceae</taxon>
        <taxon>Acetobacter</taxon>
    </lineage>
</organism>
<dbReference type="Pfam" id="PF04355">
    <property type="entry name" value="BamE"/>
    <property type="match status" value="1"/>
</dbReference>
<evidence type="ECO:0000313" key="10">
    <source>
        <dbReference type="Proteomes" id="UP000321800"/>
    </source>
</evidence>
<sequence length="128" mass="13758">MKMSSVAGCLSALLLLSACASSGNESIKNETSETVDQKIKDGVTTKQEVKALYGDPLETSFTDSGHEVWKYVFAKTRANGTNFIPYYGAFASGTHGKAKTLSIIFTDQVVWHHSLADSQIQTHQGIGG</sequence>
<feature type="chain" id="PRO_5015031605" evidence="3">
    <location>
        <begin position="21"/>
        <end position="128"/>
    </location>
</feature>
<evidence type="ECO:0000256" key="2">
    <source>
        <dbReference type="ARBA" id="ARBA00023136"/>
    </source>
</evidence>
<keyword evidence="2" id="KW-0472">Membrane</keyword>
<dbReference type="InterPro" id="IPR007450">
    <property type="entry name" value="BamE_dom"/>
</dbReference>
<evidence type="ECO:0000313" key="7">
    <source>
        <dbReference type="EMBL" id="OUI81082.1"/>
    </source>
</evidence>
<evidence type="ECO:0000256" key="3">
    <source>
        <dbReference type="SAM" id="SignalP"/>
    </source>
</evidence>
<dbReference type="Gene3D" id="3.30.1450.10">
    <property type="match status" value="1"/>
</dbReference>